<keyword evidence="4" id="KW-0408">Iron</keyword>
<name>A0ABW1CRZ8_9ACTN</name>
<evidence type="ECO:0000256" key="2">
    <source>
        <dbReference type="ARBA" id="ARBA00022723"/>
    </source>
</evidence>
<keyword evidence="2" id="KW-0479">Metal-binding</keyword>
<dbReference type="Gene3D" id="3.50.50.60">
    <property type="entry name" value="FAD/NAD(P)-binding domain"/>
    <property type="match status" value="1"/>
</dbReference>
<dbReference type="InterPro" id="IPR036188">
    <property type="entry name" value="FAD/NAD-bd_sf"/>
</dbReference>
<evidence type="ECO:0000256" key="4">
    <source>
        <dbReference type="ARBA" id="ARBA00023004"/>
    </source>
</evidence>
<evidence type="ECO:0000256" key="1">
    <source>
        <dbReference type="ARBA" id="ARBA00022485"/>
    </source>
</evidence>
<dbReference type="PANTHER" id="PTHR43498:SF1">
    <property type="entry name" value="COB--COM HETERODISULFIDE REDUCTASE IRON-SULFUR SUBUNIT A"/>
    <property type="match status" value="1"/>
</dbReference>
<comment type="caution">
    <text evidence="6">The sequence shown here is derived from an EMBL/GenBank/DDBJ whole genome shotgun (WGS) entry which is preliminary data.</text>
</comment>
<keyword evidence="5" id="KW-0411">Iron-sulfur</keyword>
<dbReference type="Proteomes" id="UP001596058">
    <property type="component" value="Unassembled WGS sequence"/>
</dbReference>
<evidence type="ECO:0000256" key="5">
    <source>
        <dbReference type="ARBA" id="ARBA00023014"/>
    </source>
</evidence>
<evidence type="ECO:0000256" key="3">
    <source>
        <dbReference type="ARBA" id="ARBA00023002"/>
    </source>
</evidence>
<sequence length="452" mass="47317">MTTNSAPPVHDTDVLVVGGGSAGVAAAVAAAEEGARTVLAEASGSVGGTLAWQLLEHSAGFHNVRGEQVTGGFGQRLVERLMEIGASPGHIRDDVGYTASRTPVDHAALALTQSIMLDEAGVRVWLQSPIVDATTGDDARLTAVRVHTPAGSRVVRAAVVIDASGDAAAAALAGASFQTDTSARQPTSLLFKLGGVDLALLLRHLREHPDQVRPGSVIGEDDADHVNVWGLGGLLAEGHERGELRLRRTEMHLAGWPRRGEVVVNVTRTRAEDSEEGLGLAHAELGRQVFEFVRWFRNRVPGFGSCHLSAVGDRVGVRESRRVLGLYTMDAADVRTGSAFDDTIGRGAFPIDIHSHDSPSLSHTDPVGSGFEIPYRILVPSGLGNLLVAGRCVSSTHEANGSLRITATCFTTGEAAGVAAAHAAASGKRVEDLDVTALQDSLRSRGARLAPS</sequence>
<dbReference type="Pfam" id="PF12831">
    <property type="entry name" value="FAD_oxidored"/>
    <property type="match status" value="1"/>
</dbReference>
<dbReference type="SUPFAM" id="SSF51905">
    <property type="entry name" value="FAD/NAD(P)-binding domain"/>
    <property type="match status" value="1"/>
</dbReference>
<reference evidence="7" key="1">
    <citation type="journal article" date="2019" name="Int. J. Syst. Evol. Microbiol.">
        <title>The Global Catalogue of Microorganisms (GCM) 10K type strain sequencing project: providing services to taxonomists for standard genome sequencing and annotation.</title>
        <authorList>
            <consortium name="The Broad Institute Genomics Platform"/>
            <consortium name="The Broad Institute Genome Sequencing Center for Infectious Disease"/>
            <person name="Wu L."/>
            <person name="Ma J."/>
        </authorList>
    </citation>
    <scope>NUCLEOTIDE SEQUENCE [LARGE SCALE GENOMIC DNA]</scope>
    <source>
        <strain evidence="7">CCUG 53903</strain>
    </source>
</reference>
<organism evidence="6 7">
    <name type="scientific">Nonomuraea insulae</name>
    <dbReference type="NCBI Taxonomy" id="1616787"/>
    <lineage>
        <taxon>Bacteria</taxon>
        <taxon>Bacillati</taxon>
        <taxon>Actinomycetota</taxon>
        <taxon>Actinomycetes</taxon>
        <taxon>Streptosporangiales</taxon>
        <taxon>Streptosporangiaceae</taxon>
        <taxon>Nonomuraea</taxon>
    </lineage>
</organism>
<dbReference type="PANTHER" id="PTHR43498">
    <property type="entry name" value="FERREDOXIN:COB-COM HETERODISULFIDE REDUCTASE SUBUNIT A"/>
    <property type="match status" value="1"/>
</dbReference>
<keyword evidence="1" id="KW-0004">4Fe-4S</keyword>
<keyword evidence="3" id="KW-0560">Oxidoreductase</keyword>
<dbReference type="InterPro" id="IPR039650">
    <property type="entry name" value="HdrA-like"/>
</dbReference>
<dbReference type="PRINTS" id="PR00411">
    <property type="entry name" value="PNDRDTASEI"/>
</dbReference>
<evidence type="ECO:0000313" key="6">
    <source>
        <dbReference type="EMBL" id="MFC5827678.1"/>
    </source>
</evidence>
<proteinExistence type="predicted"/>
<keyword evidence="7" id="KW-1185">Reference proteome</keyword>
<protein>
    <submittedName>
        <fullName evidence="6">FAD-dependent oxidoreductase</fullName>
    </submittedName>
</protein>
<evidence type="ECO:0000313" key="7">
    <source>
        <dbReference type="Proteomes" id="UP001596058"/>
    </source>
</evidence>
<dbReference type="RefSeq" id="WP_379517180.1">
    <property type="nucleotide sequence ID" value="NZ_JBHSPA010000031.1"/>
</dbReference>
<gene>
    <name evidence="6" type="ORF">ACFPZ3_27785</name>
</gene>
<accession>A0ABW1CRZ8</accession>
<dbReference type="EMBL" id="JBHSPA010000031">
    <property type="protein sequence ID" value="MFC5827678.1"/>
    <property type="molecule type" value="Genomic_DNA"/>
</dbReference>